<reference evidence="1" key="1">
    <citation type="submission" date="2022-05" db="EMBL/GenBank/DDBJ databases">
        <authorList>
            <person name="Jo J.-H."/>
            <person name="Im W.-T."/>
        </authorList>
    </citation>
    <scope>NUCLEOTIDE SEQUENCE</scope>
    <source>
        <strain evidence="1">RB56-2</strain>
    </source>
</reference>
<organism evidence="1 2">
    <name type="scientific">Sphingomonas brevis</name>
    <dbReference type="NCBI Taxonomy" id="2908206"/>
    <lineage>
        <taxon>Bacteria</taxon>
        <taxon>Pseudomonadati</taxon>
        <taxon>Pseudomonadota</taxon>
        <taxon>Alphaproteobacteria</taxon>
        <taxon>Sphingomonadales</taxon>
        <taxon>Sphingomonadaceae</taxon>
        <taxon>Sphingomonas</taxon>
    </lineage>
</organism>
<comment type="caution">
    <text evidence="1">The sequence shown here is derived from an EMBL/GenBank/DDBJ whole genome shotgun (WGS) entry which is preliminary data.</text>
</comment>
<gene>
    <name evidence="1" type="ORF">LZ518_12255</name>
</gene>
<sequence>MISASLPIGAKPQLHRRDLVAIMPYLNRKEFDAKPAWEQARQVEGVLQRLASASRMQ</sequence>
<dbReference type="EMBL" id="JAMGBB010000001">
    <property type="protein sequence ID" value="MCL6741900.1"/>
    <property type="molecule type" value="Genomic_DNA"/>
</dbReference>
<name>A0ABT0SBV4_9SPHN</name>
<dbReference type="Proteomes" id="UP001165383">
    <property type="component" value="Unassembled WGS sequence"/>
</dbReference>
<accession>A0ABT0SBV4</accession>
<protein>
    <submittedName>
        <fullName evidence="1">Uncharacterized protein</fullName>
    </submittedName>
</protein>
<evidence type="ECO:0000313" key="2">
    <source>
        <dbReference type="Proteomes" id="UP001165383"/>
    </source>
</evidence>
<proteinExistence type="predicted"/>
<evidence type="ECO:0000313" key="1">
    <source>
        <dbReference type="EMBL" id="MCL6741900.1"/>
    </source>
</evidence>
<keyword evidence="2" id="KW-1185">Reference proteome</keyword>
<dbReference type="RefSeq" id="WP_249916260.1">
    <property type="nucleotide sequence ID" value="NZ_JAMGBB010000001.1"/>
</dbReference>